<dbReference type="RefSeq" id="WP_158257219.1">
    <property type="nucleotide sequence ID" value="NZ_PTJD01000008.1"/>
</dbReference>
<dbReference type="Pfam" id="PF09965">
    <property type="entry name" value="DUF2199"/>
    <property type="match status" value="1"/>
</dbReference>
<dbReference type="EMBL" id="PTJD01000008">
    <property type="protein sequence ID" value="PPK94106.1"/>
    <property type="molecule type" value="Genomic_DNA"/>
</dbReference>
<gene>
    <name evidence="1" type="ORF">CLV92_1082</name>
</gene>
<sequence>MHDAHDHDSPECCATCATCGSPAEPSDRHVRFTWPDPVLSLSEQERTENVWLSHDTATSSVMMEAPGPGSFVRVLLPLRLDDGTSVTYGTWLAVRSDEMRRAFTVWLEPAYVDLRLEGHLANDIAPGGVLGAEASALVRDEDHTPYLHASTHPLLNRMITQTSPAALHA</sequence>
<comment type="caution">
    <text evidence="1">The sequence shown here is derived from an EMBL/GenBank/DDBJ whole genome shotgun (WGS) entry which is preliminary data.</text>
</comment>
<evidence type="ECO:0000313" key="1">
    <source>
        <dbReference type="EMBL" id="PPK94106.1"/>
    </source>
</evidence>
<dbReference type="Proteomes" id="UP000239485">
    <property type="component" value="Unassembled WGS sequence"/>
</dbReference>
<dbReference type="InterPro" id="IPR018697">
    <property type="entry name" value="DUF2199"/>
</dbReference>
<protein>
    <recommendedName>
        <fullName evidence="3">DUF2199 domain-containing protein</fullName>
    </recommendedName>
</protein>
<dbReference type="AlphaFoldDB" id="A0A2S6IIU3"/>
<reference evidence="1 2" key="1">
    <citation type="submission" date="2018-02" db="EMBL/GenBank/DDBJ databases">
        <title>Genomic Encyclopedia of Archaeal and Bacterial Type Strains, Phase II (KMG-II): from individual species to whole genera.</title>
        <authorList>
            <person name="Goeker M."/>
        </authorList>
    </citation>
    <scope>NUCLEOTIDE SEQUENCE [LARGE SCALE GENOMIC DNA]</scope>
    <source>
        <strain evidence="1 2">DSM 22857</strain>
    </source>
</reference>
<proteinExistence type="predicted"/>
<name>A0A2S6IIU3_9ACTN</name>
<evidence type="ECO:0008006" key="3">
    <source>
        <dbReference type="Google" id="ProtNLM"/>
    </source>
</evidence>
<accession>A0A2S6IIU3</accession>
<organism evidence="1 2">
    <name type="scientific">Kineococcus xinjiangensis</name>
    <dbReference type="NCBI Taxonomy" id="512762"/>
    <lineage>
        <taxon>Bacteria</taxon>
        <taxon>Bacillati</taxon>
        <taxon>Actinomycetota</taxon>
        <taxon>Actinomycetes</taxon>
        <taxon>Kineosporiales</taxon>
        <taxon>Kineosporiaceae</taxon>
        <taxon>Kineococcus</taxon>
    </lineage>
</organism>
<dbReference type="OrthoDB" id="3523497at2"/>
<evidence type="ECO:0000313" key="2">
    <source>
        <dbReference type="Proteomes" id="UP000239485"/>
    </source>
</evidence>
<keyword evidence="2" id="KW-1185">Reference proteome</keyword>